<dbReference type="InterPro" id="IPR016073">
    <property type="entry name" value="Skp1_comp_POZ"/>
</dbReference>
<evidence type="ECO:0000256" key="1">
    <source>
        <dbReference type="ARBA" id="ARBA00009993"/>
    </source>
</evidence>
<evidence type="ECO:0000313" key="3">
    <source>
        <dbReference type="EMBL" id="CAD6188750.1"/>
    </source>
</evidence>
<feature type="domain" description="SKP1 component POZ" evidence="2">
    <location>
        <begin position="13"/>
        <end position="67"/>
    </location>
</feature>
<dbReference type="InterPro" id="IPR001232">
    <property type="entry name" value="SKP1-like"/>
</dbReference>
<protein>
    <recommendedName>
        <fullName evidence="2">SKP1 component POZ domain-containing protein</fullName>
    </recommendedName>
</protein>
<sequence>MAAENVETNNERKIKLVSADNETFEVPRDVIRLSNTINTLLQDLGLDDTESSANDPIPVSNVTSPIFEEGHELHLNIRCILSSSTRHRKSGANDRKIIRPTFSVKAVSTSSLPKRLTQSHTAESVVALPAGV</sequence>
<dbReference type="GO" id="GO:0006511">
    <property type="term" value="P:ubiquitin-dependent protein catabolic process"/>
    <property type="evidence" value="ECO:0007669"/>
    <property type="project" value="InterPro"/>
</dbReference>
<evidence type="ECO:0000259" key="2">
    <source>
        <dbReference type="Pfam" id="PF03931"/>
    </source>
</evidence>
<comment type="similarity">
    <text evidence="1">Belongs to the SKP1 family.</text>
</comment>
<dbReference type="Gene3D" id="3.30.710.10">
    <property type="entry name" value="Potassium Channel Kv1.1, Chain A"/>
    <property type="match status" value="1"/>
</dbReference>
<reference evidence="3" key="1">
    <citation type="submission" date="2020-10" db="EMBL/GenBank/DDBJ databases">
        <authorList>
            <person name="Kikuchi T."/>
        </authorList>
    </citation>
    <scope>NUCLEOTIDE SEQUENCE</scope>
    <source>
        <strain evidence="3">NKZ352</strain>
    </source>
</reference>
<gene>
    <name evidence="3" type="ORF">CAUJ_LOCUS4669</name>
</gene>
<dbReference type="Proteomes" id="UP000835052">
    <property type="component" value="Unassembled WGS sequence"/>
</dbReference>
<dbReference type="OrthoDB" id="5786141at2759"/>
<evidence type="ECO:0000313" key="4">
    <source>
        <dbReference type="Proteomes" id="UP000835052"/>
    </source>
</evidence>
<organism evidence="3 4">
    <name type="scientific">Caenorhabditis auriculariae</name>
    <dbReference type="NCBI Taxonomy" id="2777116"/>
    <lineage>
        <taxon>Eukaryota</taxon>
        <taxon>Metazoa</taxon>
        <taxon>Ecdysozoa</taxon>
        <taxon>Nematoda</taxon>
        <taxon>Chromadorea</taxon>
        <taxon>Rhabditida</taxon>
        <taxon>Rhabditina</taxon>
        <taxon>Rhabditomorpha</taxon>
        <taxon>Rhabditoidea</taxon>
        <taxon>Rhabditidae</taxon>
        <taxon>Peloderinae</taxon>
        <taxon>Caenorhabditis</taxon>
    </lineage>
</organism>
<proteinExistence type="inferred from homology"/>
<comment type="caution">
    <text evidence="3">The sequence shown here is derived from an EMBL/GenBank/DDBJ whole genome shotgun (WGS) entry which is preliminary data.</text>
</comment>
<accession>A0A8S1H5P1</accession>
<dbReference type="EMBL" id="CAJGYM010000009">
    <property type="protein sequence ID" value="CAD6188750.1"/>
    <property type="molecule type" value="Genomic_DNA"/>
</dbReference>
<dbReference type="InterPro" id="IPR011333">
    <property type="entry name" value="SKP1/BTB/POZ_sf"/>
</dbReference>
<keyword evidence="4" id="KW-1185">Reference proteome</keyword>
<dbReference type="SMART" id="SM00512">
    <property type="entry name" value="Skp1"/>
    <property type="match status" value="1"/>
</dbReference>
<dbReference type="AlphaFoldDB" id="A0A8S1H5P1"/>
<name>A0A8S1H5P1_9PELO</name>
<dbReference type="Pfam" id="PF03931">
    <property type="entry name" value="Skp1_POZ"/>
    <property type="match status" value="1"/>
</dbReference>
<dbReference type="SUPFAM" id="SSF54695">
    <property type="entry name" value="POZ domain"/>
    <property type="match status" value="1"/>
</dbReference>